<gene>
    <name evidence="3" type="ORF">MUG84_18165</name>
</gene>
<keyword evidence="4" id="KW-1185">Reference proteome</keyword>
<evidence type="ECO:0000259" key="2">
    <source>
        <dbReference type="Pfam" id="PF04892"/>
    </source>
</evidence>
<dbReference type="EMBL" id="JALIRP010000007">
    <property type="protein sequence ID" value="MCJ8013653.1"/>
    <property type="molecule type" value="Genomic_DNA"/>
</dbReference>
<evidence type="ECO:0000256" key="1">
    <source>
        <dbReference type="SAM" id="Phobius"/>
    </source>
</evidence>
<keyword evidence="1" id="KW-0812">Transmembrane</keyword>
<protein>
    <submittedName>
        <fullName evidence="3">VanZ family protein</fullName>
    </submittedName>
</protein>
<name>A0A9X2B7H5_9BACL</name>
<comment type="caution">
    <text evidence="3">The sequence shown here is derived from an EMBL/GenBank/DDBJ whole genome shotgun (WGS) entry which is preliminary data.</text>
</comment>
<dbReference type="Proteomes" id="UP001139347">
    <property type="component" value="Unassembled WGS sequence"/>
</dbReference>
<dbReference type="RefSeq" id="WP_244727339.1">
    <property type="nucleotide sequence ID" value="NZ_JALIRP010000007.1"/>
</dbReference>
<feature type="transmembrane region" description="Helical" evidence="1">
    <location>
        <begin position="84"/>
        <end position="104"/>
    </location>
</feature>
<evidence type="ECO:0000313" key="3">
    <source>
        <dbReference type="EMBL" id="MCJ8013653.1"/>
    </source>
</evidence>
<feature type="transmembrane region" description="Helical" evidence="1">
    <location>
        <begin position="111"/>
        <end position="131"/>
    </location>
</feature>
<feature type="domain" description="VanZ-like" evidence="2">
    <location>
        <begin position="32"/>
        <end position="155"/>
    </location>
</feature>
<feature type="transmembrane region" description="Helical" evidence="1">
    <location>
        <begin position="26"/>
        <end position="46"/>
    </location>
</feature>
<dbReference type="AlphaFoldDB" id="A0A9X2B7H5"/>
<proteinExistence type="predicted"/>
<dbReference type="InterPro" id="IPR006976">
    <property type="entry name" value="VanZ-like"/>
</dbReference>
<sequence>METKQEIPTKLADQANIGNQTKQHKVILTITILYTILILYFMFLGFGRIGASEVVHEYTFIYIPDEFLKFPKMADFQHFTLMDLVGLGNLVAFIPFGILIPLLYRIRFVKFISLFFLSILVLETLQMLTFLGSFDINDAIQNSIGASIGYCAYKIGFRTKDVWKNLVVAGTSVVILSIAVLGLSEIIDRSFFTKIEGPDQALNELREKTGNTSMSKDLQSFIIGGEEVVPKLNVYGSEGKQIKKYTYMMGNKEIIISGHCGIPDHMDDDGAVTFSWDGNEFSLSDVCRPTENEKNQPHDFQVPLNRVHELTITVEGNEKLWDVTFKKMKYWWN</sequence>
<organism evidence="3 4">
    <name type="scientific">Paenibacillus mangrovi</name>
    <dbReference type="NCBI Taxonomy" id="2931978"/>
    <lineage>
        <taxon>Bacteria</taxon>
        <taxon>Bacillati</taxon>
        <taxon>Bacillota</taxon>
        <taxon>Bacilli</taxon>
        <taxon>Bacillales</taxon>
        <taxon>Paenibacillaceae</taxon>
        <taxon>Paenibacillus</taxon>
    </lineage>
</organism>
<keyword evidence="1" id="KW-0472">Membrane</keyword>
<evidence type="ECO:0000313" key="4">
    <source>
        <dbReference type="Proteomes" id="UP001139347"/>
    </source>
</evidence>
<keyword evidence="1" id="KW-1133">Transmembrane helix</keyword>
<reference evidence="3" key="1">
    <citation type="submission" date="2022-04" db="EMBL/GenBank/DDBJ databases">
        <title>Paenibacillus mangrovi sp. nov., a novel endophytic bacterium isolated from bark of Kandelia candel.</title>
        <authorList>
            <person name="Tuo L."/>
        </authorList>
    </citation>
    <scope>NUCLEOTIDE SEQUENCE</scope>
    <source>
        <strain evidence="3">KQZ6P-2</strain>
    </source>
</reference>
<dbReference type="Pfam" id="PF04892">
    <property type="entry name" value="VanZ"/>
    <property type="match status" value="1"/>
</dbReference>
<feature type="transmembrane region" description="Helical" evidence="1">
    <location>
        <begin position="166"/>
        <end position="184"/>
    </location>
</feature>
<accession>A0A9X2B7H5</accession>